<organism evidence="2 3">
    <name type="scientific">Peronospora belbahrii</name>
    <dbReference type="NCBI Taxonomy" id="622444"/>
    <lineage>
        <taxon>Eukaryota</taxon>
        <taxon>Sar</taxon>
        <taxon>Stramenopiles</taxon>
        <taxon>Oomycota</taxon>
        <taxon>Peronosporomycetes</taxon>
        <taxon>Peronosporales</taxon>
        <taxon>Peronosporaceae</taxon>
        <taxon>Peronospora</taxon>
    </lineage>
</organism>
<evidence type="ECO:0000313" key="3">
    <source>
        <dbReference type="Proteomes" id="UP001160483"/>
    </source>
</evidence>
<gene>
    <name evidence="2" type="ORF">PBS003_LOCUS4242</name>
</gene>
<sequence length="597" mass="68026">MRLDLILFMAAITQYCCVDTLSTRPTSAFVTPRKSNQYALPAQGSLQDGTEATAEDRGLNDITKFATRIVNRFGIGTSDNVRSPTISADVEKAIKRYSLGKSTTLLMDPKFYKFLTHIKSVYGDDAYYGIAEGLARERGIKALAKVWADKEGMNEKQAVELLEFDKLQPDETNKSLLNHPLFSMLIEFLKQKYQDNNDFEAAMAKAFTYLNESTLEKMLEAARNTNSIEVEHEVEIAFLENHSNTMTANEAFVFLRLDAPNESSLLDTKQFNLWDNFVKEKHSDSADKEVVKILVEHRKELATVNILQLARQNKNTATRADVLQEAQMKTWMEREDPPTVEKVYGDFSRYKDLFGFGYAQPMFYAWIKFARMTNNYNEETAMTEVLAVLRSKKGKGEASSVLPLLDQLTGNAEADKIAAGEVVENKGVTEDGAFSLLNLDEKSDLNKPTLDYFDKGEVTKLQKDSRRSDRDLDGSLVERPLFYPWYSYVKYLRGNEADEAIAFFLAKRYDNNIYTLLRMLENYKTYWPTSEVATELQRAQISYFVRQGETIQSMMNTLQLNRHVLKILAFDSVEHKIIIAFVNALQSNAKKEVKGGE</sequence>
<comment type="caution">
    <text evidence="2">The sequence shown here is derived from an EMBL/GenBank/DDBJ whole genome shotgun (WGS) entry which is preliminary data.</text>
</comment>
<evidence type="ECO:0000256" key="1">
    <source>
        <dbReference type="SAM" id="SignalP"/>
    </source>
</evidence>
<reference evidence="2" key="1">
    <citation type="submission" date="2021-11" db="EMBL/GenBank/DDBJ databases">
        <authorList>
            <person name="Islam A."/>
            <person name="Islam S."/>
            <person name="Flora M.S."/>
            <person name="Rahman M."/>
            <person name="Ziaur R.M."/>
            <person name="Epstein J.H."/>
            <person name="Hassan M."/>
            <person name="Klassen M."/>
            <person name="Woodard K."/>
            <person name="Webb A."/>
            <person name="Webby R.J."/>
            <person name="El Zowalaty M.E."/>
        </authorList>
    </citation>
    <scope>NUCLEOTIDE SEQUENCE</scope>
    <source>
        <strain evidence="2">Pbs3</strain>
    </source>
</reference>
<feature type="signal peptide" evidence="1">
    <location>
        <begin position="1"/>
        <end position="18"/>
    </location>
</feature>
<proteinExistence type="predicted"/>
<protein>
    <recommendedName>
        <fullName evidence="4">RxLR effector protein</fullName>
    </recommendedName>
</protein>
<evidence type="ECO:0008006" key="4">
    <source>
        <dbReference type="Google" id="ProtNLM"/>
    </source>
</evidence>
<dbReference type="EMBL" id="CAKKTJ010000176">
    <property type="protein sequence ID" value="CAH0477494.1"/>
    <property type="molecule type" value="Genomic_DNA"/>
</dbReference>
<feature type="chain" id="PRO_5043661662" description="RxLR effector protein" evidence="1">
    <location>
        <begin position="19"/>
        <end position="597"/>
    </location>
</feature>
<dbReference type="AlphaFoldDB" id="A0AAU9KYI3"/>
<name>A0AAU9KYI3_9STRA</name>
<evidence type="ECO:0000313" key="2">
    <source>
        <dbReference type="EMBL" id="CAH0477494.1"/>
    </source>
</evidence>
<accession>A0AAU9KYI3</accession>
<keyword evidence="1" id="KW-0732">Signal</keyword>
<dbReference type="Proteomes" id="UP001160483">
    <property type="component" value="Unassembled WGS sequence"/>
</dbReference>